<reference evidence="1 2" key="1">
    <citation type="journal article" date="2017" name="Mol. Biol. Evol.">
        <title>The 4-celled Tetrabaena socialis nuclear genome reveals the essential components for genetic control of cell number at the origin of multicellularity in the volvocine lineage.</title>
        <authorList>
            <person name="Featherston J."/>
            <person name="Arakaki Y."/>
            <person name="Hanschen E.R."/>
            <person name="Ferris P.J."/>
            <person name="Michod R.E."/>
            <person name="Olson B.J.S.C."/>
            <person name="Nozaki H."/>
            <person name="Durand P.M."/>
        </authorList>
    </citation>
    <scope>NUCLEOTIDE SEQUENCE [LARGE SCALE GENOMIC DNA]</scope>
    <source>
        <strain evidence="1 2">NIES-571</strain>
    </source>
</reference>
<dbReference type="AlphaFoldDB" id="A0A2J8AC27"/>
<evidence type="ECO:0000313" key="2">
    <source>
        <dbReference type="Proteomes" id="UP000236333"/>
    </source>
</evidence>
<gene>
    <name evidence="1" type="ORF">TSOC_003229</name>
</gene>
<evidence type="ECO:0000313" key="1">
    <source>
        <dbReference type="EMBL" id="PNH10071.1"/>
    </source>
</evidence>
<organism evidence="1 2">
    <name type="scientific">Tetrabaena socialis</name>
    <dbReference type="NCBI Taxonomy" id="47790"/>
    <lineage>
        <taxon>Eukaryota</taxon>
        <taxon>Viridiplantae</taxon>
        <taxon>Chlorophyta</taxon>
        <taxon>core chlorophytes</taxon>
        <taxon>Chlorophyceae</taxon>
        <taxon>CS clade</taxon>
        <taxon>Chlamydomonadales</taxon>
        <taxon>Tetrabaenaceae</taxon>
        <taxon>Tetrabaena</taxon>
    </lineage>
</organism>
<dbReference type="EMBL" id="PGGS01000068">
    <property type="protein sequence ID" value="PNH10071.1"/>
    <property type="molecule type" value="Genomic_DNA"/>
</dbReference>
<comment type="caution">
    <text evidence="1">The sequence shown here is derived from an EMBL/GenBank/DDBJ whole genome shotgun (WGS) entry which is preliminary data.</text>
</comment>
<protein>
    <submittedName>
        <fullName evidence="1">Uncharacterized protein</fullName>
    </submittedName>
</protein>
<proteinExistence type="predicted"/>
<dbReference type="OrthoDB" id="545818at2759"/>
<dbReference type="Proteomes" id="UP000236333">
    <property type="component" value="Unassembled WGS sequence"/>
</dbReference>
<sequence>MSIPKNKQRNRLKQPHLSSACLRLKVQDWYSVSNFPYAATLQHWQNSAQYRRYRHAEYKRGGDAYVEGQSRIVHAAKGAGKSAVFARNTPSALRANVQSE</sequence>
<accession>A0A2J8AC27</accession>
<keyword evidence="2" id="KW-1185">Reference proteome</keyword>
<name>A0A2J8AC27_9CHLO</name>